<dbReference type="RefSeq" id="WP_280833276.1">
    <property type="nucleotide sequence ID" value="NZ_JARXVE010000005.1"/>
</dbReference>
<dbReference type="EMBL" id="JARXVE010000005">
    <property type="protein sequence ID" value="MDH6196650.1"/>
    <property type="molecule type" value="Genomic_DNA"/>
</dbReference>
<reference evidence="1 2" key="1">
    <citation type="submission" date="2023-04" db="EMBL/GenBank/DDBJ databases">
        <title>Forest soil microbial communities from Buena Vista Peninsula, Colon Province, Panama.</title>
        <authorList>
            <person name="Bouskill N."/>
        </authorList>
    </citation>
    <scope>NUCLEOTIDE SEQUENCE [LARGE SCALE GENOMIC DNA]</scope>
    <source>
        <strain evidence="1 2">AC80</strain>
    </source>
</reference>
<comment type="caution">
    <text evidence="1">The sequence shown here is derived from an EMBL/GenBank/DDBJ whole genome shotgun (WGS) entry which is preliminary data.</text>
</comment>
<organism evidence="1 2">
    <name type="scientific">Mycolicibacterium frederiksbergense</name>
    <dbReference type="NCBI Taxonomy" id="117567"/>
    <lineage>
        <taxon>Bacteria</taxon>
        <taxon>Bacillati</taxon>
        <taxon>Actinomycetota</taxon>
        <taxon>Actinomycetes</taxon>
        <taxon>Mycobacteriales</taxon>
        <taxon>Mycobacteriaceae</taxon>
        <taxon>Mycolicibacterium</taxon>
    </lineage>
</organism>
<name>A0ABT6L122_9MYCO</name>
<proteinExistence type="predicted"/>
<accession>A0ABT6L122</accession>
<dbReference type="Proteomes" id="UP001160130">
    <property type="component" value="Unassembled WGS sequence"/>
</dbReference>
<dbReference type="Gene3D" id="3.40.50.1820">
    <property type="entry name" value="alpha/beta hydrolase"/>
    <property type="match status" value="1"/>
</dbReference>
<sequence>MAPVLIVWPTEDRVIPLQPHGIGWRQLIPDAKWRFVGDVGHVPMLDDPDLITRIVLHWTTRVISAT</sequence>
<dbReference type="InterPro" id="IPR029058">
    <property type="entry name" value="AB_hydrolase_fold"/>
</dbReference>
<dbReference type="SUPFAM" id="SSF53474">
    <property type="entry name" value="alpha/beta-Hydrolases"/>
    <property type="match status" value="1"/>
</dbReference>
<evidence type="ECO:0000313" key="2">
    <source>
        <dbReference type="Proteomes" id="UP001160130"/>
    </source>
</evidence>
<protein>
    <submittedName>
        <fullName evidence="1">Pimeloyl-ACP methyl ester carboxylesterase</fullName>
    </submittedName>
</protein>
<gene>
    <name evidence="1" type="ORF">M2272_003303</name>
</gene>
<evidence type="ECO:0000313" key="1">
    <source>
        <dbReference type="EMBL" id="MDH6196650.1"/>
    </source>
</evidence>
<keyword evidence="2" id="KW-1185">Reference proteome</keyword>